<feature type="region of interest" description="Disordered" evidence="2">
    <location>
        <begin position="1112"/>
        <end position="1183"/>
    </location>
</feature>
<feature type="region of interest" description="Disordered" evidence="2">
    <location>
        <begin position="1077"/>
        <end position="1100"/>
    </location>
</feature>
<proteinExistence type="predicted"/>
<evidence type="ECO:0000256" key="2">
    <source>
        <dbReference type="SAM" id="MobiDB-lite"/>
    </source>
</evidence>
<evidence type="ECO:0000313" key="5">
    <source>
        <dbReference type="EMBL" id="PMD57318.1"/>
    </source>
</evidence>
<evidence type="ECO:0000313" key="6">
    <source>
        <dbReference type="Proteomes" id="UP000235371"/>
    </source>
</evidence>
<feature type="compositionally biased region" description="Basic and acidic residues" evidence="2">
    <location>
        <begin position="1172"/>
        <end position="1183"/>
    </location>
</feature>
<dbReference type="InterPro" id="IPR056884">
    <property type="entry name" value="NPHP3-like_N"/>
</dbReference>
<dbReference type="Pfam" id="PF24883">
    <property type="entry name" value="NPHP3_N"/>
    <property type="match status" value="1"/>
</dbReference>
<dbReference type="EMBL" id="KZ613847">
    <property type="protein sequence ID" value="PMD57318.1"/>
    <property type="molecule type" value="Genomic_DNA"/>
</dbReference>
<dbReference type="AlphaFoldDB" id="A0A2J6T2R3"/>
<gene>
    <name evidence="5" type="ORF">K444DRAFT_615772</name>
</gene>
<dbReference type="InterPro" id="IPR056125">
    <property type="entry name" value="DUF7708"/>
</dbReference>
<feature type="domain" description="DUF7708" evidence="3">
    <location>
        <begin position="61"/>
        <end position="197"/>
    </location>
</feature>
<dbReference type="PANTHER" id="PTHR10039">
    <property type="entry name" value="AMELOGENIN"/>
    <property type="match status" value="1"/>
</dbReference>
<keyword evidence="6" id="KW-1185">Reference proteome</keyword>
<evidence type="ECO:0000259" key="3">
    <source>
        <dbReference type="Pfam" id="PF24809"/>
    </source>
</evidence>
<feature type="compositionally biased region" description="Polar residues" evidence="2">
    <location>
        <begin position="1128"/>
        <end position="1137"/>
    </location>
</feature>
<dbReference type="InterPro" id="IPR027417">
    <property type="entry name" value="P-loop_NTPase"/>
</dbReference>
<dbReference type="Pfam" id="PF24809">
    <property type="entry name" value="DUF7708"/>
    <property type="match status" value="1"/>
</dbReference>
<dbReference type="GeneID" id="36588866"/>
<dbReference type="InParanoid" id="A0A2J6T2R3"/>
<reference evidence="5 6" key="1">
    <citation type="submission" date="2016-04" db="EMBL/GenBank/DDBJ databases">
        <title>A degradative enzymes factory behind the ericoid mycorrhizal symbiosis.</title>
        <authorList>
            <consortium name="DOE Joint Genome Institute"/>
            <person name="Martino E."/>
            <person name="Morin E."/>
            <person name="Grelet G."/>
            <person name="Kuo A."/>
            <person name="Kohler A."/>
            <person name="Daghino S."/>
            <person name="Barry K."/>
            <person name="Choi C."/>
            <person name="Cichocki N."/>
            <person name="Clum A."/>
            <person name="Copeland A."/>
            <person name="Hainaut M."/>
            <person name="Haridas S."/>
            <person name="Labutti K."/>
            <person name="Lindquist E."/>
            <person name="Lipzen A."/>
            <person name="Khouja H.-R."/>
            <person name="Murat C."/>
            <person name="Ohm R."/>
            <person name="Olson A."/>
            <person name="Spatafora J."/>
            <person name="Veneault-Fourrey C."/>
            <person name="Henrissat B."/>
            <person name="Grigoriev I."/>
            <person name="Martin F."/>
            <person name="Perotto S."/>
        </authorList>
    </citation>
    <scope>NUCLEOTIDE SEQUENCE [LARGE SCALE GENOMIC DNA]</scope>
    <source>
        <strain evidence="5 6">E</strain>
    </source>
</reference>
<keyword evidence="1" id="KW-0677">Repeat</keyword>
<evidence type="ECO:0000259" key="4">
    <source>
        <dbReference type="Pfam" id="PF24883"/>
    </source>
</evidence>
<feature type="compositionally biased region" description="Polar residues" evidence="2">
    <location>
        <begin position="1079"/>
        <end position="1097"/>
    </location>
</feature>
<dbReference type="PANTHER" id="PTHR10039:SF14">
    <property type="entry name" value="NACHT DOMAIN-CONTAINING PROTEIN"/>
    <property type="match status" value="1"/>
</dbReference>
<accession>A0A2J6T2R3</accession>
<organism evidence="5 6">
    <name type="scientific">Hyaloscypha bicolor E</name>
    <dbReference type="NCBI Taxonomy" id="1095630"/>
    <lineage>
        <taxon>Eukaryota</taxon>
        <taxon>Fungi</taxon>
        <taxon>Dikarya</taxon>
        <taxon>Ascomycota</taxon>
        <taxon>Pezizomycotina</taxon>
        <taxon>Leotiomycetes</taxon>
        <taxon>Helotiales</taxon>
        <taxon>Hyaloscyphaceae</taxon>
        <taxon>Hyaloscypha</taxon>
        <taxon>Hyaloscypha bicolor</taxon>
    </lineage>
</organism>
<dbReference type="SUPFAM" id="SSF52540">
    <property type="entry name" value="P-loop containing nucleoside triphosphate hydrolases"/>
    <property type="match status" value="1"/>
</dbReference>
<dbReference type="Gene3D" id="3.40.50.300">
    <property type="entry name" value="P-loop containing nucleotide triphosphate hydrolases"/>
    <property type="match status" value="1"/>
</dbReference>
<dbReference type="Proteomes" id="UP000235371">
    <property type="component" value="Unassembled WGS sequence"/>
</dbReference>
<feature type="domain" description="Nephrocystin 3-like N-terminal" evidence="4">
    <location>
        <begin position="263"/>
        <end position="424"/>
    </location>
</feature>
<feature type="region of interest" description="Disordered" evidence="2">
    <location>
        <begin position="1002"/>
        <end position="1035"/>
    </location>
</feature>
<dbReference type="OrthoDB" id="7464126at2759"/>
<sequence length="1198" mass="138635">MSSPTSTIRQAFQSLQRSISLEHRHTFESTELQDVWAAIQDIQTAQRKRHSAQNLRRIEPLLETLEKYAKVIEILCNGTQYLSFIWAPIKLVLQLASNHRDIFEALLDAYAEIGNALPRFDRYSSTFKDNPEFHSVLAGIYGAILEFHQRAYKFFQRRAWHLIFLSLWKDFRARFQGIINTIEKHRDFIDKEANSVDMVEDRAARIRILDDIAERQRQASAILDDNDSQKRLLQLQSSTSWVAVDDKRQEAELARRSAMRHAGTFDWIGQVPETKSWLRDDDSEPILWLNGKPGAGKSVMCASIINLFEKVKTLNVCYYFCNNQDDAWDNPSERILGTIAIQLLRAHPELASLITNEFVSRGLSSSVAQLRVLVPKLLELHPYTRIVIDGIDECSKAGQKILLKELQSTCLGPRLHCKILISSRKEPNIKTELDKKPTISLDENDKVESDIQRYVTYKIQILQSTFIVELEPDFFENIARLLAEKADGMFLWVKLIMKDLEQCYSRRDLDECARSLPHGLKEAYGRILDRMIAEEVPPHTRSLSIRILEWMSCSYRRLKIHEILDGVSIRTDRESLDRNTKLPRRVMDLCRPLIEDGPYNTLTFVHFSAQEYIMKVAFRHGRPFIRPEEAHLNIGFSCIAYLNTSFRLLPQHSMEDERMLWVLQGLHGLQIYANQFWYKHIQAYMDLVIAQNLEIPEYFVQQVEEIVKYNKAELPGELTQSTTVGSSKSKQAPARQHNSLEIFPGLSKFVSSLEVFRDNLRNRDWTQKSIEALSLEIRDSDPSWLSSTRHQYQLALEALLSPAFPSSSSVSEEELQEFRDIYGDSAFTCRYPHCERSTDGFGSCQEREKHEAQHRREYRCDAPTCAYSEMGFATRPQLNRHTRKYHAHVDNGASLLDEVRALKKRKHAEETARDQVQEQPKRQITLFRPSRADIDTLLSLLPNIPESEVILRLKGNNNNVEQAMREYFDNNISRNKYQWNEAEFSSDREGTQNNAGISFNIHASDDTGAYRPFSKPRWAPSRPPSPTSNKSPPSKIIDLTAEHAAADPRTSMSHQNQHDWEMEQALYVPRQEYGRPLQESGSIGLSTFGDNNATPSQPILKDPLYSAIPRVYTPPTQYTPRPLHRSRGNSFAYQRSRTPPPVEQNYVHAPDRLGTPLSTQYKQQQYPGQERYPPRQDAEGRIQEDVYYRQHWQREMDE</sequence>
<name>A0A2J6T2R3_9HELO</name>
<feature type="compositionally biased region" description="Polar residues" evidence="2">
    <location>
        <begin position="1156"/>
        <end position="1167"/>
    </location>
</feature>
<evidence type="ECO:0000256" key="1">
    <source>
        <dbReference type="ARBA" id="ARBA00022737"/>
    </source>
</evidence>
<dbReference type="RefSeq" id="XP_024734222.1">
    <property type="nucleotide sequence ID" value="XM_024880789.1"/>
</dbReference>
<protein>
    <submittedName>
        <fullName evidence="5">Uncharacterized protein</fullName>
    </submittedName>
</protein>